<dbReference type="InterPro" id="IPR011989">
    <property type="entry name" value="ARM-like"/>
</dbReference>
<dbReference type="Gene3D" id="1.25.10.10">
    <property type="entry name" value="Leucine-rich Repeat Variant"/>
    <property type="match status" value="1"/>
</dbReference>
<proteinExistence type="predicted"/>
<dbReference type="EMBL" id="JBHSJB010000023">
    <property type="protein sequence ID" value="MFC5056836.1"/>
    <property type="molecule type" value="Genomic_DNA"/>
</dbReference>
<organism evidence="1 2">
    <name type="scientific">Saccharothrix xinjiangensis</name>
    <dbReference type="NCBI Taxonomy" id="204798"/>
    <lineage>
        <taxon>Bacteria</taxon>
        <taxon>Bacillati</taxon>
        <taxon>Actinomycetota</taxon>
        <taxon>Actinomycetes</taxon>
        <taxon>Pseudonocardiales</taxon>
        <taxon>Pseudonocardiaceae</taxon>
        <taxon>Saccharothrix</taxon>
    </lineage>
</organism>
<reference evidence="2" key="1">
    <citation type="journal article" date="2019" name="Int. J. Syst. Evol. Microbiol.">
        <title>The Global Catalogue of Microorganisms (GCM) 10K type strain sequencing project: providing services to taxonomists for standard genome sequencing and annotation.</title>
        <authorList>
            <consortium name="The Broad Institute Genomics Platform"/>
            <consortium name="The Broad Institute Genome Sequencing Center for Infectious Disease"/>
            <person name="Wu L."/>
            <person name="Ma J."/>
        </authorList>
    </citation>
    <scope>NUCLEOTIDE SEQUENCE [LARGE SCALE GENOMIC DNA]</scope>
    <source>
        <strain evidence="2">KCTC 12848</strain>
    </source>
</reference>
<evidence type="ECO:0000313" key="2">
    <source>
        <dbReference type="Proteomes" id="UP001595833"/>
    </source>
</evidence>
<dbReference type="SUPFAM" id="SSF48371">
    <property type="entry name" value="ARM repeat"/>
    <property type="match status" value="1"/>
</dbReference>
<protein>
    <recommendedName>
        <fullName evidence="3">HEAT repeat protein</fullName>
    </recommendedName>
</protein>
<dbReference type="RefSeq" id="WP_344034576.1">
    <property type="nucleotide sequence ID" value="NZ_BAAAKE010000001.1"/>
</dbReference>
<name>A0ABV9Y2Q7_9PSEU</name>
<sequence length="152" mass="16220">MSNEARHAVVEALVELARSPDHRDRADAGRGLAGFAEMPEAREPLLRLVLDGGDTFVTRVTAEALLRRQDPSGLAVVASALAAVGPDRPDHLDWIHTAVLDVFTVFSGERDAAVRVCEELARGSDEQVRRGAGLLIDALAGIEPILRPARGG</sequence>
<dbReference type="InterPro" id="IPR016024">
    <property type="entry name" value="ARM-type_fold"/>
</dbReference>
<dbReference type="Proteomes" id="UP001595833">
    <property type="component" value="Unassembled WGS sequence"/>
</dbReference>
<evidence type="ECO:0008006" key="3">
    <source>
        <dbReference type="Google" id="ProtNLM"/>
    </source>
</evidence>
<evidence type="ECO:0000313" key="1">
    <source>
        <dbReference type="EMBL" id="MFC5056836.1"/>
    </source>
</evidence>
<keyword evidence="2" id="KW-1185">Reference proteome</keyword>
<accession>A0ABV9Y2Q7</accession>
<comment type="caution">
    <text evidence="1">The sequence shown here is derived from an EMBL/GenBank/DDBJ whole genome shotgun (WGS) entry which is preliminary data.</text>
</comment>
<gene>
    <name evidence="1" type="ORF">ACFPFM_24210</name>
</gene>